<dbReference type="GO" id="GO:1990404">
    <property type="term" value="F:NAD+-protein mono-ADP-ribosyltransferase activity"/>
    <property type="evidence" value="ECO:0007669"/>
    <property type="project" value="TreeGrafter"/>
</dbReference>
<dbReference type="Pfam" id="PF02825">
    <property type="entry name" value="WWE"/>
    <property type="match status" value="1"/>
</dbReference>
<feature type="compositionally biased region" description="Polar residues" evidence="9">
    <location>
        <begin position="1247"/>
        <end position="1258"/>
    </location>
</feature>
<dbReference type="SUPFAM" id="SSF56399">
    <property type="entry name" value="ADP-ribosylation"/>
    <property type="match status" value="1"/>
</dbReference>
<dbReference type="InterPro" id="IPR028082">
    <property type="entry name" value="Peripla_BP_I"/>
</dbReference>
<dbReference type="EMBL" id="CAICTM010002650">
    <property type="protein sequence ID" value="CAB9529862.1"/>
    <property type="molecule type" value="Genomic_DNA"/>
</dbReference>
<dbReference type="GO" id="GO:0008270">
    <property type="term" value="F:zinc ion binding"/>
    <property type="evidence" value="ECO:0007669"/>
    <property type="project" value="InterPro"/>
</dbReference>
<dbReference type="InterPro" id="IPR018123">
    <property type="entry name" value="WWE-dom_subgr"/>
</dbReference>
<dbReference type="Proteomes" id="UP001153069">
    <property type="component" value="Unassembled WGS sequence"/>
</dbReference>
<feature type="compositionally biased region" description="Basic and acidic residues" evidence="9">
    <location>
        <begin position="1268"/>
        <end position="1277"/>
    </location>
</feature>
<dbReference type="GO" id="GO:0016020">
    <property type="term" value="C:membrane"/>
    <property type="evidence" value="ECO:0007669"/>
    <property type="project" value="UniProtKB-SubCell"/>
</dbReference>
<dbReference type="GO" id="GO:0003950">
    <property type="term" value="F:NAD+ poly-ADP-ribosyltransferase activity"/>
    <property type="evidence" value="ECO:0007669"/>
    <property type="project" value="InterPro"/>
</dbReference>
<dbReference type="InterPro" id="IPR037197">
    <property type="entry name" value="WWE_dom_sf"/>
</dbReference>
<comment type="similarity">
    <text evidence="7">Belongs to the ARTD/PARP family.</text>
</comment>
<keyword evidence="8" id="KW-0175">Coiled coil</keyword>
<sequence length="1292" mass="146690">MKRRRQSRRRGGYLSNNSMRFFLVQIPFGHWKVGMLLSAVFLHCCWGDTSMSSNNTINTTLSMMEDLSAMPFNNNLSLSTGNTTALQDLQRLRIAGLYDLTIFPDWPLHLMQFTIHLINNKRDGWYDDVLPDAIMEGTMNDSACDPDIATRAYLGLTRDVESLPAAIYGCRCSGASMAVARLCGIENIAMMSPYASSGKLSNEEEYPTFSRTAGPDNEQGQVGALISLLKAFGWDRISVINTDTQFTKDIALELSNAWKGRHENEDGTTFVGEIGYTDTIKLNGTTNEVDPESVRRVLKGVPVTNPEINSRIIVLFAHHQHSYPILKQAQEMHFQPDTIWMGVSEWIDRDPVDGDSSWMPDIPGYIGLAPYRNLTSPYYKDYLARLQQYEWRHGLPLTENLYDFAADKIVDGMLALAMAFSAVPKDQRQDGRLVSEELRKLQFNGVSGPIAFQPNGDFLNPRFTVKTLRSRGLEWTDAGFVTPGTAHVDFSRICYPVTGCVDAVPNDEYPEAPEDMLPFWVWVILACLIFITILLYHQRLKNRSFNNQLQRIENELQALDNNNDAVKARKGRLYKEVASLLGQPTPEHWTEHHGLVNVPPTQQEYWDVLHKLRETMNDNETCHLSQLSRVQNIGIWSYYVFRKNQLVNKYGVDMQNEMINEVSVWHGTSSLNPDVIYNDRQDGFMMQLSQQGQWGRGIYFSERSGYSDPYAFKPMTKHSDDVVGQDRELFLVKLLVGESVFLDRNEGEWMREACRNLVRPPDNPARNGLKFDTVKGEIDDEKGTNVYVVYENGRAYPEYLVRYYKGPRDKERTPHETLDEALEGVKSRHSENTPVESAATTQPEEMEEEDGGDDGGDNDDSSSVVSGQAIWQFEDDKNQWINYLEAHQIQIEQAYQHDPDGITTIEHFPWTYIIDFTVNTQTNLDHPDKTSRKVRRIKMLTQQLDDRSRSSNRTRDNQSDTGSNKSNALEPQSEKGARHGSWQFALSQLRLMRYHDSGSDDDYSYWGNRRFQTREARTESEGRGWAFRLNPLDSGSSTNDAENHSSWASRLNPLDSFNSNHSGSRSGGHRWYRWIHRQDIDDGGSGRRKGSGSWFKPANPKQHDSDNPSESDGGKENVNGQENQQGVGKMDVQDEQDNQPGSDQSENSSSPVSSEMGGIANEVNEKVSLSDSDSKVPHSDTLSDSCRGRHLGYVHDLESEVHNVSTRMDRPLQELIRMIDNAPNPIERLDSSSISEDGREEEMQMNYEDNNSSNNHVIQVNDLESEDNESHGAKDYKATPLGEEQPGEMDQV</sequence>
<dbReference type="GO" id="GO:0005634">
    <property type="term" value="C:nucleus"/>
    <property type="evidence" value="ECO:0007669"/>
    <property type="project" value="UniProtKB-SubCell"/>
</dbReference>
<keyword evidence="6" id="KW-0539">Nucleus</keyword>
<evidence type="ECO:0000313" key="13">
    <source>
        <dbReference type="Proteomes" id="UP001153069"/>
    </source>
</evidence>
<dbReference type="SUPFAM" id="SSF53822">
    <property type="entry name" value="Periplasmic binding protein-like I"/>
    <property type="match status" value="1"/>
</dbReference>
<protein>
    <submittedName>
        <fullName evidence="12">Polymerase 11</fullName>
    </submittedName>
</protein>
<evidence type="ECO:0000256" key="8">
    <source>
        <dbReference type="SAM" id="Coils"/>
    </source>
</evidence>
<evidence type="ECO:0000259" key="11">
    <source>
        <dbReference type="PROSITE" id="PS50918"/>
    </source>
</evidence>
<organism evidence="12 13">
    <name type="scientific">Seminavis robusta</name>
    <dbReference type="NCBI Taxonomy" id="568900"/>
    <lineage>
        <taxon>Eukaryota</taxon>
        <taxon>Sar</taxon>
        <taxon>Stramenopiles</taxon>
        <taxon>Ochrophyta</taxon>
        <taxon>Bacillariophyta</taxon>
        <taxon>Bacillariophyceae</taxon>
        <taxon>Bacillariophycidae</taxon>
        <taxon>Naviculales</taxon>
        <taxon>Naviculaceae</taxon>
        <taxon>Seminavis</taxon>
    </lineage>
</organism>
<dbReference type="Gene3D" id="3.40.50.2300">
    <property type="match status" value="2"/>
</dbReference>
<dbReference type="SMART" id="SM00678">
    <property type="entry name" value="WWE"/>
    <property type="match status" value="1"/>
</dbReference>
<dbReference type="PANTHER" id="PTHR45740">
    <property type="entry name" value="POLY [ADP-RIBOSE] POLYMERASE"/>
    <property type="match status" value="1"/>
</dbReference>
<comment type="caution">
    <text evidence="12">The sequence shown here is derived from an EMBL/GenBank/DDBJ whole genome shotgun (WGS) entry which is preliminary data.</text>
</comment>
<dbReference type="PANTHER" id="PTHR45740:SF2">
    <property type="entry name" value="POLY [ADP-RIBOSE] POLYMERASE"/>
    <property type="match status" value="1"/>
</dbReference>
<feature type="region of interest" description="Disordered" evidence="9">
    <location>
        <begin position="1080"/>
        <end position="1187"/>
    </location>
</feature>
<keyword evidence="5 10" id="KW-0472">Membrane</keyword>
<dbReference type="Gene3D" id="3.30.720.50">
    <property type="match status" value="1"/>
</dbReference>
<keyword evidence="4 10" id="KW-1133">Transmembrane helix</keyword>
<keyword evidence="13" id="KW-1185">Reference proteome</keyword>
<evidence type="ECO:0000256" key="3">
    <source>
        <dbReference type="ARBA" id="ARBA00022692"/>
    </source>
</evidence>
<dbReference type="PROSITE" id="PS50918">
    <property type="entry name" value="WWE"/>
    <property type="match status" value="1"/>
</dbReference>
<dbReference type="Gene3D" id="3.90.228.10">
    <property type="match status" value="1"/>
</dbReference>
<feature type="compositionally biased region" description="Polar residues" evidence="9">
    <location>
        <begin position="832"/>
        <end position="843"/>
    </location>
</feature>
<reference evidence="12" key="1">
    <citation type="submission" date="2020-06" db="EMBL/GenBank/DDBJ databases">
        <authorList>
            <consortium name="Plant Systems Biology data submission"/>
        </authorList>
    </citation>
    <scope>NUCLEOTIDE SEQUENCE</scope>
    <source>
        <strain evidence="12">D6</strain>
    </source>
</reference>
<keyword evidence="3 10" id="KW-0812">Transmembrane</keyword>
<gene>
    <name evidence="12" type="ORF">SEMRO_2652_G333710.1</name>
</gene>
<feature type="transmembrane region" description="Helical" evidence="10">
    <location>
        <begin position="21"/>
        <end position="42"/>
    </location>
</feature>
<feature type="compositionally biased region" description="Polar residues" evidence="9">
    <location>
        <begin position="961"/>
        <end position="970"/>
    </location>
</feature>
<evidence type="ECO:0000256" key="4">
    <source>
        <dbReference type="ARBA" id="ARBA00022989"/>
    </source>
</evidence>
<dbReference type="Pfam" id="PF00644">
    <property type="entry name" value="PARP"/>
    <property type="match status" value="1"/>
</dbReference>
<evidence type="ECO:0000256" key="6">
    <source>
        <dbReference type="ARBA" id="ARBA00023242"/>
    </source>
</evidence>
<feature type="compositionally biased region" description="Basic and acidic residues" evidence="9">
    <location>
        <begin position="944"/>
        <end position="958"/>
    </location>
</feature>
<evidence type="ECO:0000313" key="12">
    <source>
        <dbReference type="EMBL" id="CAB9529862.1"/>
    </source>
</evidence>
<evidence type="ECO:0000256" key="9">
    <source>
        <dbReference type="SAM" id="MobiDB-lite"/>
    </source>
</evidence>
<evidence type="ECO:0000256" key="5">
    <source>
        <dbReference type="ARBA" id="ARBA00023136"/>
    </source>
</evidence>
<feature type="compositionally biased region" description="Low complexity" evidence="9">
    <location>
        <begin position="1142"/>
        <end position="1154"/>
    </location>
</feature>
<dbReference type="SUPFAM" id="SSF117839">
    <property type="entry name" value="WWE domain"/>
    <property type="match status" value="1"/>
</dbReference>
<proteinExistence type="inferred from homology"/>
<feature type="region of interest" description="Disordered" evidence="9">
    <location>
        <begin position="1228"/>
        <end position="1292"/>
    </location>
</feature>
<dbReference type="InterPro" id="IPR012317">
    <property type="entry name" value="Poly(ADP-ribose)pol_cat_dom"/>
</dbReference>
<dbReference type="InterPro" id="IPR051712">
    <property type="entry name" value="ARTD-AVP"/>
</dbReference>
<feature type="region of interest" description="Disordered" evidence="9">
    <location>
        <begin position="941"/>
        <end position="980"/>
    </location>
</feature>
<feature type="compositionally biased region" description="Acidic residues" evidence="9">
    <location>
        <begin position="844"/>
        <end position="860"/>
    </location>
</feature>
<evidence type="ECO:0000256" key="7">
    <source>
        <dbReference type="ARBA" id="ARBA00024347"/>
    </source>
</evidence>
<accession>A0A9N8EZC2</accession>
<comment type="subcellular location">
    <subcellularLocation>
        <location evidence="2">Membrane</location>
    </subcellularLocation>
    <subcellularLocation>
        <location evidence="1">Nucleus</location>
    </subcellularLocation>
</comment>
<feature type="coiled-coil region" evidence="8">
    <location>
        <begin position="542"/>
        <end position="569"/>
    </location>
</feature>
<dbReference type="Pfam" id="PF01094">
    <property type="entry name" value="ANF_receptor"/>
    <property type="match status" value="1"/>
</dbReference>
<dbReference type="InterPro" id="IPR001828">
    <property type="entry name" value="ANF_lig-bd_rcpt"/>
</dbReference>
<evidence type="ECO:0000256" key="1">
    <source>
        <dbReference type="ARBA" id="ARBA00004123"/>
    </source>
</evidence>
<dbReference type="InterPro" id="IPR004170">
    <property type="entry name" value="WWE_dom"/>
</dbReference>
<evidence type="ECO:0000256" key="10">
    <source>
        <dbReference type="SAM" id="Phobius"/>
    </source>
</evidence>
<name>A0A9N8EZC2_9STRA</name>
<feature type="region of interest" description="Disordered" evidence="9">
    <location>
        <begin position="822"/>
        <end position="864"/>
    </location>
</feature>
<feature type="domain" description="WWE" evidence="11">
    <location>
        <begin position="857"/>
        <end position="936"/>
    </location>
</feature>
<feature type="compositionally biased region" description="Basic and acidic residues" evidence="9">
    <location>
        <begin position="822"/>
        <end position="831"/>
    </location>
</feature>
<dbReference type="OrthoDB" id="10027809at2759"/>
<evidence type="ECO:0000256" key="2">
    <source>
        <dbReference type="ARBA" id="ARBA00004370"/>
    </source>
</evidence>